<accession>A0A0B1T6N4</accession>
<dbReference type="InterPro" id="IPR033060">
    <property type="entry name" value="INTS7"/>
</dbReference>
<feature type="domain" description="Integrator complex subunit 7 N-terminal" evidence="2">
    <location>
        <begin position="19"/>
        <end position="356"/>
    </location>
</feature>
<sequence>LFLLGNRLSFSNSSLPCFSDFSSTIIGQLSDLLLAEETRCDRKIELLQVFANMKATVATVKEVISLTNRLLGTSTGNELICKLLSATTTLAENTRYAIPEQLDILINVVSGCHGDILPVCITTLHNIARLAKHSHVWKEDHLKKLQQLKSRVSSIEAAFLQYLDILVELTKKARPGLITELDETLSDIGNLGQSECLPMRVRYLQVSCNMLSRVPNERKWQMLTGPLVSTAAYELPAELAKKFYRTLAKFLCCGDVPPERILSLLDCVLDKPASHANITLLVDLCCQIASRLPFVVEKLHKWAKTLVTKENRLLNPSVAYLLLAPSINLPSDMDTLAKGTDYDRYIVARVAFRNGHWKSAALPNLQAININRLSLESCEWIQSLQELAASQLSEFSVPALYEQNKHLLRAHALLKPMAQSSQHEAAFAFPSEWVACLLYSSDAAIQIASCITPTLSWCKHPLPDAVVFRVKRALTACDYAISRACQAWLRLARSSFGADEESIDFLALQHKQCALVQYAVNCITGRIATMPPLPSTSSNTTVIQLFSEELRLALSQIEQLSSQDEPISLQSLKHFAEVLHNLYTYPLCMPRFFFQQMYSTNIQMSVSIHSQIKDAITVSVTDTVPIQVDGVISTTHTIPVHSLIITANMQFPATPANNYSETRTVKPTQNIHFTANFLMQFKQFSVEFVDGEQGKKWVADTTASLKVDVKE</sequence>
<reference evidence="3 4" key="1">
    <citation type="submission" date="2014-03" db="EMBL/GenBank/DDBJ databases">
        <title>Draft genome of the hookworm Oesophagostomum dentatum.</title>
        <authorList>
            <person name="Mitreva M."/>
        </authorList>
    </citation>
    <scope>NUCLEOTIDE SEQUENCE [LARGE SCALE GENOMIC DNA]</scope>
    <source>
        <strain evidence="3 4">OD-Hann</strain>
    </source>
</reference>
<keyword evidence="4" id="KW-1185">Reference proteome</keyword>
<evidence type="ECO:0000259" key="2">
    <source>
        <dbReference type="Pfam" id="PF24436"/>
    </source>
</evidence>
<feature type="non-terminal residue" evidence="3">
    <location>
        <position position="1"/>
    </location>
</feature>
<feature type="domain" description="Integrator complex subunit 7 C-terminal" evidence="1">
    <location>
        <begin position="605"/>
        <end position="697"/>
    </location>
</feature>
<evidence type="ECO:0000313" key="3">
    <source>
        <dbReference type="EMBL" id="KHJ91462.1"/>
    </source>
</evidence>
<dbReference type="Proteomes" id="UP000053660">
    <property type="component" value="Unassembled WGS sequence"/>
</dbReference>
<gene>
    <name evidence="3" type="ORF">OESDEN_08675</name>
</gene>
<dbReference type="AlphaFoldDB" id="A0A0B1T6N4"/>
<dbReference type="GO" id="GO:0032039">
    <property type="term" value="C:integrator complex"/>
    <property type="evidence" value="ECO:0007669"/>
    <property type="project" value="InterPro"/>
</dbReference>
<evidence type="ECO:0008006" key="5">
    <source>
        <dbReference type="Google" id="ProtNLM"/>
    </source>
</evidence>
<organism evidence="3 4">
    <name type="scientific">Oesophagostomum dentatum</name>
    <name type="common">Nodular worm</name>
    <dbReference type="NCBI Taxonomy" id="61180"/>
    <lineage>
        <taxon>Eukaryota</taxon>
        <taxon>Metazoa</taxon>
        <taxon>Ecdysozoa</taxon>
        <taxon>Nematoda</taxon>
        <taxon>Chromadorea</taxon>
        <taxon>Rhabditida</taxon>
        <taxon>Rhabditina</taxon>
        <taxon>Rhabditomorpha</taxon>
        <taxon>Strongyloidea</taxon>
        <taxon>Strongylidae</taxon>
        <taxon>Oesophagostomum</taxon>
    </lineage>
</organism>
<dbReference type="EMBL" id="KN552049">
    <property type="protein sequence ID" value="KHJ91462.1"/>
    <property type="molecule type" value="Genomic_DNA"/>
</dbReference>
<evidence type="ECO:0000313" key="4">
    <source>
        <dbReference type="Proteomes" id="UP000053660"/>
    </source>
</evidence>
<dbReference type="InterPro" id="IPR056516">
    <property type="entry name" value="INTS7_N"/>
</dbReference>
<dbReference type="OrthoDB" id="1921953at2759"/>
<evidence type="ECO:0000259" key="1">
    <source>
        <dbReference type="Pfam" id="PF22965"/>
    </source>
</evidence>
<dbReference type="GO" id="GO:0034472">
    <property type="term" value="P:snRNA 3'-end processing"/>
    <property type="evidence" value="ECO:0007669"/>
    <property type="project" value="TreeGrafter"/>
</dbReference>
<name>A0A0B1T6N4_OESDE</name>
<dbReference type="Pfam" id="PF22965">
    <property type="entry name" value="INTS7_C"/>
    <property type="match status" value="1"/>
</dbReference>
<dbReference type="InterPro" id="IPR054519">
    <property type="entry name" value="INTS7_C"/>
</dbReference>
<dbReference type="PANTHER" id="PTHR13322">
    <property type="entry name" value="C1ORF73 PROTEIN"/>
    <property type="match status" value="1"/>
</dbReference>
<proteinExistence type="predicted"/>
<dbReference type="PANTHER" id="PTHR13322:SF2">
    <property type="entry name" value="INTEGRATOR COMPLEX SUBUNIT 7"/>
    <property type="match status" value="1"/>
</dbReference>
<dbReference type="Pfam" id="PF24436">
    <property type="entry name" value="INTS7_N"/>
    <property type="match status" value="1"/>
</dbReference>
<protein>
    <recommendedName>
        <fullName evidence="5">Integrator complex subunit 7</fullName>
    </recommendedName>
</protein>